<sequence>MKYFKTRLIMDKRYWLMTLLFVVVINIDLLLIVKEREPFSGQFLTFLSGSSFGHYPQMALLWLLPAYLLLGPGRWYLQDVKVGQINLLITRIRKPQYLHQLLRTSFISVAASALLALLLNYGLALLLFQNGSGNSYRMSDFQDGTDQYLYWQLLHPVLANLLTILLTALLLGLFAMAIIALSFMFKKVSYVFALSMVAWFIPISTKYSILAVIQPFQETTLTAQLMILLVYVIVLLGIICVGYGTEVHRDEL</sequence>
<dbReference type="AlphaFoldDB" id="A0AAD0TMS8"/>
<feature type="transmembrane region" description="Helical" evidence="1">
    <location>
        <begin position="53"/>
        <end position="70"/>
    </location>
</feature>
<dbReference type="EMBL" id="BDOR01000005">
    <property type="protein sequence ID" value="GBF01860.1"/>
    <property type="molecule type" value="Genomic_DNA"/>
</dbReference>
<evidence type="ECO:0000256" key="1">
    <source>
        <dbReference type="SAM" id="Phobius"/>
    </source>
</evidence>
<name>A0AAD0TMS8_9LACO</name>
<evidence type="ECO:0000313" key="5">
    <source>
        <dbReference type="Proteomes" id="UP000277896"/>
    </source>
</evidence>
<dbReference type="Proteomes" id="UP000236162">
    <property type="component" value="Unassembled WGS sequence"/>
</dbReference>
<feature type="transmembrane region" description="Helical" evidence="1">
    <location>
        <begin position="225"/>
        <end position="244"/>
    </location>
</feature>
<gene>
    <name evidence="2" type="ORF">LP667_02070</name>
    <name evidence="3" type="ORF">LPPLD21_01392</name>
</gene>
<keyword evidence="1" id="KW-0812">Transmembrane</keyword>
<reference evidence="3 4" key="1">
    <citation type="submission" date="2017-04" db="EMBL/GenBank/DDBJ databases">
        <title>In vitro and in silico characterization of Lactobacillus paraplantarum D2-1, a starter culture for soymilk fermentation.</title>
        <authorList>
            <person name="Endo A."/>
            <person name="Sasaki F."/>
            <person name="Maeno S."/>
            <person name="Kanesaki Y."/>
            <person name="Kubota E."/>
            <person name="Torres G.A."/>
            <person name="Tomita S."/>
            <person name="Nakagawa J."/>
        </authorList>
    </citation>
    <scope>NUCLEOTIDE SEQUENCE [LARGE SCALE GENOMIC DNA]</scope>
    <source>
        <strain evidence="3 4">D2-1</strain>
    </source>
</reference>
<keyword evidence="4" id="KW-1185">Reference proteome</keyword>
<feature type="transmembrane region" description="Helical" evidence="1">
    <location>
        <begin position="190"/>
        <end position="213"/>
    </location>
</feature>
<evidence type="ECO:0000313" key="4">
    <source>
        <dbReference type="Proteomes" id="UP000236162"/>
    </source>
</evidence>
<keyword evidence="1" id="KW-1133">Transmembrane helix</keyword>
<evidence type="ECO:0000313" key="3">
    <source>
        <dbReference type="EMBL" id="GBF01860.1"/>
    </source>
</evidence>
<proteinExistence type="predicted"/>
<reference evidence="2 5" key="2">
    <citation type="submission" date="2018-10" db="EMBL/GenBank/DDBJ databases">
        <title>Genome seuquencing of Lactobacillus species.</title>
        <authorList>
            <person name="Baek C."/>
            <person name="Yi H."/>
        </authorList>
    </citation>
    <scope>NUCLEOTIDE SEQUENCE [LARGE SCALE GENOMIC DNA]</scope>
    <source>
        <strain evidence="2 5">DSM 10667</strain>
    </source>
</reference>
<dbReference type="EMBL" id="CP032744">
    <property type="protein sequence ID" value="AYJ37696.1"/>
    <property type="molecule type" value="Genomic_DNA"/>
</dbReference>
<feature type="transmembrane region" description="Helical" evidence="1">
    <location>
        <begin position="14"/>
        <end position="33"/>
    </location>
</feature>
<feature type="transmembrane region" description="Helical" evidence="1">
    <location>
        <begin position="157"/>
        <end position="183"/>
    </location>
</feature>
<accession>A0AAD0TMS8</accession>
<evidence type="ECO:0000313" key="2">
    <source>
        <dbReference type="EMBL" id="AYJ37696.1"/>
    </source>
</evidence>
<dbReference type="RefSeq" id="WP_021731860.1">
    <property type="nucleotide sequence ID" value="NZ_AVAI01000131.1"/>
</dbReference>
<feature type="transmembrane region" description="Helical" evidence="1">
    <location>
        <begin position="101"/>
        <end position="128"/>
    </location>
</feature>
<keyword evidence="1" id="KW-0472">Membrane</keyword>
<dbReference type="Proteomes" id="UP000277896">
    <property type="component" value="Chromosome"/>
</dbReference>
<protein>
    <submittedName>
        <fullName evidence="2">Uncharacterized protein</fullName>
    </submittedName>
</protein>
<organism evidence="2 5">
    <name type="scientific">Lactiplantibacillus paraplantarum</name>
    <dbReference type="NCBI Taxonomy" id="60520"/>
    <lineage>
        <taxon>Bacteria</taxon>
        <taxon>Bacillati</taxon>
        <taxon>Bacillota</taxon>
        <taxon>Bacilli</taxon>
        <taxon>Lactobacillales</taxon>
        <taxon>Lactobacillaceae</taxon>
        <taxon>Lactiplantibacillus</taxon>
    </lineage>
</organism>